<sequence>MLRRAKKRSVPSEDRDISSLTTNSQAKHVELRESVEDKPWKVNMVNAHRHAHDHDEKIILGMPSQKQDSEEAFLEKFVLGGQESFVENLERGEKKRISVLDAEQRKPAWEDDEDEHYTSSNQNSNRERTALPVNTGAVFSNSRKAQFEKVVGTTPSWAQLKSSRKRTSESEDESGSDKEEEDKFLRRTGDFLTTSELLPKSFLKVRKVTNANKEQYTKGRLSALEFHPTSQVVLTAGEDQSLHIFQVDGQNNPKIQSVAIEQFPITNAHFSADGTEVIVSSRSRWYYVYDMIAGKLERMSFLREYHERQPLCRFTVAPDGSFIAFQGLYGFIHLVSAKNKELICSLKMNGSVSSLAFSGDGSKLFSFGDDGEVYIWDMKTRDCIHKFVDDGCIKGTTISVSRDGQYLACGSSSGVVNIYDSSQCLTATRPKPLKAVMNLTTSVTAAKFNCNSEILGVTSFHTQGAVKLIHLPDCHVFANFPLKSDSIGLPVLLDFSPSSGYMAVGNSRGKALLYRLGHYKNY</sequence>
<evidence type="ECO:0000256" key="5">
    <source>
        <dbReference type="ARBA" id="ARBA00022737"/>
    </source>
</evidence>
<dbReference type="PROSITE" id="PS50082">
    <property type="entry name" value="WD_REPEATS_2"/>
    <property type="match status" value="1"/>
</dbReference>
<dbReference type="InterPro" id="IPR015943">
    <property type="entry name" value="WD40/YVTN_repeat-like_dom_sf"/>
</dbReference>
<name>A0A8B7XZ55_ACAPL</name>
<dbReference type="Gene3D" id="2.130.10.10">
    <property type="entry name" value="YVTN repeat-like/Quinoprotein amine dehydrogenase"/>
    <property type="match status" value="1"/>
</dbReference>
<keyword evidence="2" id="KW-0698">rRNA processing</keyword>
<evidence type="ECO:0000313" key="14">
    <source>
        <dbReference type="RefSeq" id="XP_022086184.1"/>
    </source>
</evidence>
<accession>A0A8B7XZ55</accession>
<keyword evidence="4 11" id="KW-0853">WD repeat</keyword>
<dbReference type="RefSeq" id="XP_022086184.1">
    <property type="nucleotide sequence ID" value="XM_022230492.1"/>
</dbReference>
<comment type="similarity">
    <text evidence="7">Belongs to the WD repeat UTP18 family.</text>
</comment>
<dbReference type="GeneID" id="110976851"/>
<evidence type="ECO:0000256" key="4">
    <source>
        <dbReference type="ARBA" id="ARBA00022574"/>
    </source>
</evidence>
<evidence type="ECO:0000256" key="7">
    <source>
        <dbReference type="ARBA" id="ARBA00025767"/>
    </source>
</evidence>
<comment type="function">
    <text evidence="8">Part of the small subunit (SSU) processome, first precursor of the small eukaryotic ribosomal subunit. During the assembly of the SSU processome in the nucleolus, many ribosome biogenesis factors, an RNA chaperone and ribosomal proteins associate with the nascent pre-rRNA and work in concert to generate RNA folding, modifications, rearrangements and cleavage as well as targeted degradation of pre-ribosomal RNA by the RNA exosome. Involved in nucleolar processing of pre-18S ribosomal RNA.</text>
</comment>
<keyword evidence="3" id="KW-0597">Phosphoprotein</keyword>
<evidence type="ECO:0000256" key="8">
    <source>
        <dbReference type="ARBA" id="ARBA00058527"/>
    </source>
</evidence>
<evidence type="ECO:0000256" key="1">
    <source>
        <dbReference type="ARBA" id="ARBA00004604"/>
    </source>
</evidence>
<dbReference type="SUPFAM" id="SSF50978">
    <property type="entry name" value="WD40 repeat-like"/>
    <property type="match status" value="1"/>
</dbReference>
<keyword evidence="13" id="KW-1185">Reference proteome</keyword>
<reference evidence="14" key="1">
    <citation type="submission" date="2025-08" db="UniProtKB">
        <authorList>
            <consortium name="RefSeq"/>
        </authorList>
    </citation>
    <scope>IDENTIFICATION</scope>
</reference>
<dbReference type="InterPro" id="IPR045161">
    <property type="entry name" value="Utp18"/>
</dbReference>
<dbReference type="PROSITE" id="PS50294">
    <property type="entry name" value="WD_REPEATS_REGION"/>
    <property type="match status" value="1"/>
</dbReference>
<evidence type="ECO:0000256" key="11">
    <source>
        <dbReference type="PROSITE-ProRule" id="PRU00221"/>
    </source>
</evidence>
<evidence type="ECO:0000256" key="12">
    <source>
        <dbReference type="SAM" id="MobiDB-lite"/>
    </source>
</evidence>
<feature type="repeat" description="WD" evidence="11">
    <location>
        <begin position="345"/>
        <end position="386"/>
    </location>
</feature>
<evidence type="ECO:0000256" key="3">
    <source>
        <dbReference type="ARBA" id="ARBA00022553"/>
    </source>
</evidence>
<dbReference type="InterPro" id="IPR001680">
    <property type="entry name" value="WD40_rpt"/>
</dbReference>
<evidence type="ECO:0000256" key="2">
    <source>
        <dbReference type="ARBA" id="ARBA00022552"/>
    </source>
</evidence>
<dbReference type="Proteomes" id="UP000694845">
    <property type="component" value="Unplaced"/>
</dbReference>
<dbReference type="OrthoDB" id="1935146at2759"/>
<evidence type="ECO:0000313" key="13">
    <source>
        <dbReference type="Proteomes" id="UP000694845"/>
    </source>
</evidence>
<dbReference type="Pfam" id="PF00400">
    <property type="entry name" value="WD40"/>
    <property type="match status" value="3"/>
</dbReference>
<gene>
    <name evidence="14" type="primary">LOC110976851</name>
</gene>
<dbReference type="CTD" id="51096"/>
<feature type="region of interest" description="Disordered" evidence="12">
    <location>
        <begin position="158"/>
        <end position="183"/>
    </location>
</feature>
<evidence type="ECO:0000256" key="9">
    <source>
        <dbReference type="ARBA" id="ARBA00074442"/>
    </source>
</evidence>
<dbReference type="InterPro" id="IPR036322">
    <property type="entry name" value="WD40_repeat_dom_sf"/>
</dbReference>
<feature type="region of interest" description="Disordered" evidence="12">
    <location>
        <begin position="1"/>
        <end position="29"/>
    </location>
</feature>
<evidence type="ECO:0000256" key="6">
    <source>
        <dbReference type="ARBA" id="ARBA00023242"/>
    </source>
</evidence>
<comment type="subcellular location">
    <subcellularLocation>
        <location evidence="1">Nucleus</location>
        <location evidence="1">Nucleolus</location>
    </subcellularLocation>
</comment>
<protein>
    <recommendedName>
        <fullName evidence="9">U3 small nucleolar RNA-associated protein 18 homolog</fullName>
    </recommendedName>
    <alternativeName>
        <fullName evidence="10">WD repeat-containing protein 50</fullName>
    </alternativeName>
</protein>
<proteinExistence type="inferred from homology"/>
<dbReference type="OMA" id="DLNRATY"/>
<dbReference type="PANTHER" id="PTHR18359:SF0">
    <property type="entry name" value="U3 SMALL NUCLEOLAR RNA-ASSOCIATED PROTEIN 18 HOMOLOG"/>
    <property type="match status" value="1"/>
</dbReference>
<keyword evidence="5" id="KW-0677">Repeat</keyword>
<dbReference type="GO" id="GO:0034388">
    <property type="term" value="C:Pwp2p-containing subcomplex of 90S preribosome"/>
    <property type="evidence" value="ECO:0007669"/>
    <property type="project" value="TreeGrafter"/>
</dbReference>
<dbReference type="GO" id="GO:0006364">
    <property type="term" value="P:rRNA processing"/>
    <property type="evidence" value="ECO:0007669"/>
    <property type="project" value="UniProtKB-KW"/>
</dbReference>
<dbReference type="SMART" id="SM00320">
    <property type="entry name" value="WD40"/>
    <property type="match status" value="4"/>
</dbReference>
<dbReference type="FunFam" id="2.130.10.10:FF:000121">
    <property type="entry name" value="U3 small nucleolar RNA-associated protein 18 homolog"/>
    <property type="match status" value="1"/>
</dbReference>
<dbReference type="AlphaFoldDB" id="A0A8B7XZ55"/>
<organism evidence="13 14">
    <name type="scientific">Acanthaster planci</name>
    <name type="common">Crown-of-thorns starfish</name>
    <dbReference type="NCBI Taxonomy" id="133434"/>
    <lineage>
        <taxon>Eukaryota</taxon>
        <taxon>Metazoa</taxon>
        <taxon>Echinodermata</taxon>
        <taxon>Eleutherozoa</taxon>
        <taxon>Asterozoa</taxon>
        <taxon>Asteroidea</taxon>
        <taxon>Valvatacea</taxon>
        <taxon>Valvatida</taxon>
        <taxon>Acanthasteridae</taxon>
        <taxon>Acanthaster</taxon>
    </lineage>
</organism>
<dbReference type="KEGG" id="aplc:110976851"/>
<feature type="region of interest" description="Disordered" evidence="12">
    <location>
        <begin position="107"/>
        <end position="131"/>
    </location>
</feature>
<evidence type="ECO:0000256" key="10">
    <source>
        <dbReference type="ARBA" id="ARBA00075773"/>
    </source>
</evidence>
<keyword evidence="6" id="KW-0539">Nucleus</keyword>
<dbReference type="GO" id="GO:0032040">
    <property type="term" value="C:small-subunit processome"/>
    <property type="evidence" value="ECO:0007669"/>
    <property type="project" value="TreeGrafter"/>
</dbReference>
<dbReference type="PANTHER" id="PTHR18359">
    <property type="entry name" value="WD-REPEAT PROTEIN-RELATED"/>
    <property type="match status" value="1"/>
</dbReference>